<organism evidence="3 4">
    <name type="scientific">Parascaris univalens</name>
    <name type="common">Nematode worm</name>
    <dbReference type="NCBI Taxonomy" id="6257"/>
    <lineage>
        <taxon>Eukaryota</taxon>
        <taxon>Metazoa</taxon>
        <taxon>Ecdysozoa</taxon>
        <taxon>Nematoda</taxon>
        <taxon>Chromadorea</taxon>
        <taxon>Rhabditida</taxon>
        <taxon>Spirurina</taxon>
        <taxon>Ascaridomorpha</taxon>
        <taxon>Ascaridoidea</taxon>
        <taxon>Ascarididae</taxon>
        <taxon>Parascaris</taxon>
    </lineage>
</organism>
<evidence type="ECO:0000313" key="3">
    <source>
        <dbReference type="Proteomes" id="UP000887569"/>
    </source>
</evidence>
<dbReference type="SMART" id="SM00369">
    <property type="entry name" value="LRR_TYP"/>
    <property type="match status" value="3"/>
</dbReference>
<name>A0A915C7E9_PARUN</name>
<evidence type="ECO:0000313" key="4">
    <source>
        <dbReference type="WBParaSite" id="PgR096_g022_t01"/>
    </source>
</evidence>
<evidence type="ECO:0000256" key="2">
    <source>
        <dbReference type="ARBA" id="ARBA00022737"/>
    </source>
</evidence>
<sequence>MGGRKPEGEEGVDKYEVAHAKFETHYFLGLNIASLKNDGTHVEKLEMYFGGMPALIGMKYFTSLTILRIFEQDITNLKSLIEIASTLEELWICEGQLKCLFTLVNCEALRDLSLWNEMYELNEALRCENCVMWIAYHFRCIERLDDDRINEKFFSNYTTIGETKFLEMQNNELKLQSELLKKVAIIEDNRNRIVDLLEQVDASLNNTLKDEEDATEAERIINEMEIYLLCAVQLESASTMSLRTPSENDKKLIENALMASLSLSRHLDIVVKWAKLFVDKIEFADSDRIFLIDRGQNSRIWCVKDAIRLIDRFNDVQYRTDSVRVYKDLSLMRNEANEKQNILIVPIVFCEKLSKKSYQAASNEKTITASKPADNDNDIIDGNQQMAQESANPDKGDDRLLWADLQLAAICIIEVGSTSALNTNDVLIFDRFVKKLELQLARLRGMNIDLKNFPNLLLLDFSGNGLKDINGYKQKVLLNCPSLQFLDRKRIPNEERMAATKTPGKALTAEFMDRWIPNLSAVKTIAFPNQRFEAVLYDDVTLSRIEHIKEINLSKNRLKYFYDLIRLENLHTLDLSENSIIAIANDHIGNDQVMPNLEVLILRSNGITYGILEKLGLHLLQSLKILDLSSNAITRFDGRIFDLPHLEEINLSHNHIKSVKSLKELDGEAVANSDMRMPDVRNPPRQQHYMEIGNDEEDCCTYT</sequence>
<keyword evidence="3" id="KW-1185">Reference proteome</keyword>
<reference evidence="4" key="1">
    <citation type="submission" date="2022-11" db="UniProtKB">
        <authorList>
            <consortium name="WormBaseParasite"/>
        </authorList>
    </citation>
    <scope>IDENTIFICATION</scope>
</reference>
<keyword evidence="1" id="KW-0433">Leucine-rich repeat</keyword>
<dbReference type="PANTHER" id="PTHR46652">
    <property type="entry name" value="LEUCINE-RICH REPEAT AND IQ DOMAIN-CONTAINING PROTEIN 1-RELATED"/>
    <property type="match status" value="1"/>
</dbReference>
<dbReference type="InterPro" id="IPR001611">
    <property type="entry name" value="Leu-rich_rpt"/>
</dbReference>
<dbReference type="Proteomes" id="UP000887569">
    <property type="component" value="Unplaced"/>
</dbReference>
<dbReference type="SUPFAM" id="SSF52058">
    <property type="entry name" value="L domain-like"/>
    <property type="match status" value="2"/>
</dbReference>
<dbReference type="Pfam" id="PF13855">
    <property type="entry name" value="LRR_8"/>
    <property type="match status" value="1"/>
</dbReference>
<dbReference type="Gene3D" id="3.80.10.10">
    <property type="entry name" value="Ribonuclease Inhibitor"/>
    <property type="match status" value="2"/>
</dbReference>
<protein>
    <submittedName>
        <fullName evidence="4">Uncharacterized protein</fullName>
    </submittedName>
</protein>
<keyword evidence="2" id="KW-0677">Repeat</keyword>
<accession>A0A915C7E9</accession>
<dbReference type="PROSITE" id="PS51450">
    <property type="entry name" value="LRR"/>
    <property type="match status" value="1"/>
</dbReference>
<dbReference type="InterPro" id="IPR032675">
    <property type="entry name" value="LRR_dom_sf"/>
</dbReference>
<dbReference type="PANTHER" id="PTHR46652:SF3">
    <property type="entry name" value="LEUCINE-RICH REPEAT-CONTAINING PROTEIN 9"/>
    <property type="match status" value="1"/>
</dbReference>
<dbReference type="InterPro" id="IPR003591">
    <property type="entry name" value="Leu-rich_rpt_typical-subtyp"/>
</dbReference>
<dbReference type="WBParaSite" id="PgR096_g022_t01">
    <property type="protein sequence ID" value="PgR096_g022_t01"/>
    <property type="gene ID" value="PgR096_g022"/>
</dbReference>
<dbReference type="AlphaFoldDB" id="A0A915C7E9"/>
<evidence type="ECO:0000256" key="1">
    <source>
        <dbReference type="ARBA" id="ARBA00022614"/>
    </source>
</evidence>
<dbReference type="InterPro" id="IPR050836">
    <property type="entry name" value="SDS22/Internalin_LRR"/>
</dbReference>
<proteinExistence type="predicted"/>